<dbReference type="InterPro" id="IPR039564">
    <property type="entry name" value="Peptidase_C39-like"/>
</dbReference>
<organism evidence="2 3">
    <name type="scientific">Bacillus infantis</name>
    <dbReference type="NCBI Taxonomy" id="324767"/>
    <lineage>
        <taxon>Bacteria</taxon>
        <taxon>Bacillati</taxon>
        <taxon>Bacillota</taxon>
        <taxon>Bacilli</taxon>
        <taxon>Bacillales</taxon>
        <taxon>Bacillaceae</taxon>
        <taxon>Bacillus</taxon>
    </lineage>
</organism>
<dbReference type="PANTHER" id="PTHR37806:SF1">
    <property type="entry name" value="PEPTIDASE C39-LIKE DOMAIN-CONTAINING PROTEIN"/>
    <property type="match status" value="1"/>
</dbReference>
<dbReference type="RefSeq" id="WP_148973990.1">
    <property type="nucleotide sequence ID" value="NZ_JBNIKU010000009.1"/>
</dbReference>
<comment type="caution">
    <text evidence="2">The sequence shown here is derived from an EMBL/GenBank/DDBJ whole genome shotgun (WGS) entry which is preliminary data.</text>
</comment>
<feature type="domain" description="Peptidase C39-like" evidence="1">
    <location>
        <begin position="41"/>
        <end position="200"/>
    </location>
</feature>
<gene>
    <name evidence="2" type="ORF">FZD51_06330</name>
</gene>
<dbReference type="PANTHER" id="PTHR37806">
    <property type="entry name" value="LMO0724 PROTEIN"/>
    <property type="match status" value="1"/>
</dbReference>
<evidence type="ECO:0000313" key="3">
    <source>
        <dbReference type="Proteomes" id="UP000322139"/>
    </source>
</evidence>
<name>A0A5D4RJY2_9BACI</name>
<dbReference type="Proteomes" id="UP000322139">
    <property type="component" value="Unassembled WGS sequence"/>
</dbReference>
<dbReference type="EMBL" id="VTER01000003">
    <property type="protein sequence ID" value="TYS50166.1"/>
    <property type="molecule type" value="Genomic_DNA"/>
</dbReference>
<sequence length="232" mass="25825">MKKAMIAAVIVLAGCSDSSGPEEEAVSRPAEEQTAEQMMIDAPHISQKPELMRGCEVTTLAMLLQDAGVSVDKMTLSEEIKRVPFEENGVRGNIHEGFVGNMQTMDEPGLGVYHEPVAELAENYLPGKIKDMTGESFDSVLEQVEDGRPVWVIVTSTFDRLPESEWETWETQSGPVKVTYSMHSVLVTGFDEENLYVNDPLDKKNRKLPREEFIAGWEQIGKQAITYEEAAD</sequence>
<dbReference type="Gene3D" id="3.90.70.10">
    <property type="entry name" value="Cysteine proteinases"/>
    <property type="match status" value="1"/>
</dbReference>
<protein>
    <recommendedName>
        <fullName evidence="1">Peptidase C39-like domain-containing protein</fullName>
    </recommendedName>
</protein>
<reference evidence="2 3" key="1">
    <citation type="submission" date="2019-08" db="EMBL/GenBank/DDBJ databases">
        <title>Bacillus genomes from the desert of Cuatro Cienegas, Coahuila.</title>
        <authorList>
            <person name="Olmedo-Alvarez G."/>
        </authorList>
    </citation>
    <scope>NUCLEOTIDE SEQUENCE [LARGE SCALE GENOMIC DNA]</scope>
    <source>
        <strain evidence="2 3">CH446_14T</strain>
    </source>
</reference>
<dbReference type="InterPro" id="IPR016997">
    <property type="entry name" value="UCP032442"/>
</dbReference>
<evidence type="ECO:0000259" key="1">
    <source>
        <dbReference type="Pfam" id="PF13529"/>
    </source>
</evidence>
<dbReference type="PROSITE" id="PS51257">
    <property type="entry name" value="PROKAR_LIPOPROTEIN"/>
    <property type="match status" value="1"/>
</dbReference>
<evidence type="ECO:0000313" key="2">
    <source>
        <dbReference type="EMBL" id="TYS50166.1"/>
    </source>
</evidence>
<dbReference type="InterPro" id="IPR039563">
    <property type="entry name" value="Peptidase_C39_single_dom"/>
</dbReference>
<dbReference type="PIRSF" id="PIRSF032442">
    <property type="entry name" value="UCP032442"/>
    <property type="match status" value="1"/>
</dbReference>
<dbReference type="CDD" id="cd02549">
    <property type="entry name" value="Peptidase_C39A"/>
    <property type="match status" value="1"/>
</dbReference>
<accession>A0A5D4RJY2</accession>
<proteinExistence type="predicted"/>
<dbReference type="AlphaFoldDB" id="A0A5D4RJY2"/>
<dbReference type="Pfam" id="PF13529">
    <property type="entry name" value="Peptidase_C39_2"/>
    <property type="match status" value="1"/>
</dbReference>